<dbReference type="InterPro" id="IPR010293">
    <property type="entry name" value="Sbt_1"/>
</dbReference>
<feature type="transmembrane region" description="Helical" evidence="1">
    <location>
        <begin position="69"/>
        <end position="89"/>
    </location>
</feature>
<keyword evidence="3" id="KW-1185">Reference proteome</keyword>
<protein>
    <recommendedName>
        <fullName evidence="4">Sodium-dependent bicarbonate transport family permease</fullName>
    </recommendedName>
</protein>
<organism evidence="2 3">
    <name type="scientific">Evansella caseinilytica</name>
    <dbReference type="NCBI Taxonomy" id="1503961"/>
    <lineage>
        <taxon>Bacteria</taxon>
        <taxon>Bacillati</taxon>
        <taxon>Bacillota</taxon>
        <taxon>Bacilli</taxon>
        <taxon>Bacillales</taxon>
        <taxon>Bacillaceae</taxon>
        <taxon>Evansella</taxon>
    </lineage>
</organism>
<feature type="transmembrane region" description="Helical" evidence="1">
    <location>
        <begin position="12"/>
        <end position="30"/>
    </location>
</feature>
<keyword evidence="1" id="KW-1133">Transmembrane helix</keyword>
<name>A0A1H3GXD8_9BACI</name>
<evidence type="ECO:0000313" key="3">
    <source>
        <dbReference type="Proteomes" id="UP000198935"/>
    </source>
</evidence>
<dbReference type="Pfam" id="PF05982">
    <property type="entry name" value="Sbt_1"/>
    <property type="match status" value="1"/>
</dbReference>
<evidence type="ECO:0000313" key="2">
    <source>
        <dbReference type="EMBL" id="SDY07298.1"/>
    </source>
</evidence>
<feature type="transmembrane region" description="Helical" evidence="1">
    <location>
        <begin position="211"/>
        <end position="228"/>
    </location>
</feature>
<feature type="transmembrane region" description="Helical" evidence="1">
    <location>
        <begin position="134"/>
        <end position="156"/>
    </location>
</feature>
<accession>A0A1H3GXD8</accession>
<evidence type="ECO:0008006" key="4">
    <source>
        <dbReference type="Google" id="ProtNLM"/>
    </source>
</evidence>
<reference evidence="3" key="1">
    <citation type="submission" date="2016-10" db="EMBL/GenBank/DDBJ databases">
        <authorList>
            <person name="Varghese N."/>
            <person name="Submissions S."/>
        </authorList>
    </citation>
    <scope>NUCLEOTIDE SEQUENCE [LARGE SCALE GENOMIC DNA]</scope>
    <source>
        <strain evidence="3">SP</strain>
    </source>
</reference>
<dbReference type="PANTHER" id="PTHR40400">
    <property type="entry name" value="SLR1512 PROTEIN"/>
    <property type="match status" value="1"/>
</dbReference>
<evidence type="ECO:0000256" key="1">
    <source>
        <dbReference type="SAM" id="Phobius"/>
    </source>
</evidence>
<dbReference type="AlphaFoldDB" id="A0A1H3GXD8"/>
<feature type="transmembrane region" description="Helical" evidence="1">
    <location>
        <begin position="177"/>
        <end position="196"/>
    </location>
</feature>
<feature type="transmembrane region" description="Helical" evidence="1">
    <location>
        <begin position="269"/>
        <end position="289"/>
    </location>
</feature>
<dbReference type="Proteomes" id="UP000198935">
    <property type="component" value="Unassembled WGS sequence"/>
</dbReference>
<dbReference type="EMBL" id="FNPI01000001">
    <property type="protein sequence ID" value="SDY07298.1"/>
    <property type="molecule type" value="Genomic_DNA"/>
</dbReference>
<feature type="transmembrane region" description="Helical" evidence="1">
    <location>
        <begin position="101"/>
        <end position="122"/>
    </location>
</feature>
<keyword evidence="1" id="KW-0812">Transmembrane</keyword>
<feature type="transmembrane region" description="Helical" evidence="1">
    <location>
        <begin position="240"/>
        <end position="263"/>
    </location>
</feature>
<proteinExistence type="predicted"/>
<keyword evidence="1" id="KW-0472">Membrane</keyword>
<gene>
    <name evidence="2" type="ORF">SAMN05421736_101298</name>
</gene>
<feature type="transmembrane region" description="Helical" evidence="1">
    <location>
        <begin position="301"/>
        <end position="324"/>
    </location>
</feature>
<sequence>MEQIIDIAYSNLLSPMILFFLLGIIAVLVNSDLKVPAAFYSGYTMIILFTIGIKGGIELRSVSLLDMLPTMIAAILLSIAMLFIAYFLVKKFFFHSVPDALGIAAHYGSVSAVTFIAGQAFLEKIAVDYESYMSAILVVMEGPAIILAIILYKMYAQKQGEATNNPNASLGHVFKEAFFGKSIFLLLGGIFIGLVAHTDGLTMIKPLFGDLFYGILCIFLLHMGMIATQSLMKLKNIRPLSFLFAFILPIIGGTLGVITGNFIGLSVGGSMILAILTGSASYIAAPAAIEQAIPKANSGVYLGAALGLTLPFNLILGIPFYYWLATLFG</sequence>
<dbReference type="PANTHER" id="PTHR40400:SF1">
    <property type="entry name" value="SLR1512 PROTEIN"/>
    <property type="match status" value="1"/>
</dbReference>
<dbReference type="OrthoDB" id="345121at2"/>